<evidence type="ECO:0000256" key="1">
    <source>
        <dbReference type="ARBA" id="ARBA00012513"/>
    </source>
</evidence>
<dbReference type="SMART" id="SM00220">
    <property type="entry name" value="S_TKc"/>
    <property type="match status" value="1"/>
</dbReference>
<keyword evidence="12" id="KW-1185">Reference proteome</keyword>
<evidence type="ECO:0000256" key="8">
    <source>
        <dbReference type="PROSITE-ProRule" id="PRU10141"/>
    </source>
</evidence>
<feature type="region of interest" description="Disordered" evidence="9">
    <location>
        <begin position="113"/>
        <end position="228"/>
    </location>
</feature>
<dbReference type="Gene3D" id="1.10.510.10">
    <property type="entry name" value="Transferase(Phosphotransferase) domain 1"/>
    <property type="match status" value="1"/>
</dbReference>
<evidence type="ECO:0000256" key="7">
    <source>
        <dbReference type="ARBA" id="ARBA00023596"/>
    </source>
</evidence>
<name>A0ABR4NG10_9FUNG</name>
<evidence type="ECO:0000256" key="2">
    <source>
        <dbReference type="ARBA" id="ARBA00022527"/>
    </source>
</evidence>
<keyword evidence="4 8" id="KW-0547">Nucleotide-binding</keyword>
<dbReference type="PROSITE" id="PS00107">
    <property type="entry name" value="PROTEIN_KINASE_ATP"/>
    <property type="match status" value="1"/>
</dbReference>
<evidence type="ECO:0000256" key="4">
    <source>
        <dbReference type="ARBA" id="ARBA00022741"/>
    </source>
</evidence>
<dbReference type="InterPro" id="IPR008271">
    <property type="entry name" value="Ser/Thr_kinase_AS"/>
</dbReference>
<dbReference type="Proteomes" id="UP001527925">
    <property type="component" value="Unassembled WGS sequence"/>
</dbReference>
<reference evidence="11 12" key="1">
    <citation type="submission" date="2023-09" db="EMBL/GenBank/DDBJ databases">
        <title>Pangenome analysis of Batrachochytrium dendrobatidis and related Chytrids.</title>
        <authorList>
            <person name="Yacoub M.N."/>
            <person name="Stajich J.E."/>
            <person name="James T.Y."/>
        </authorList>
    </citation>
    <scope>NUCLEOTIDE SEQUENCE [LARGE SCALE GENOMIC DNA]</scope>
    <source>
        <strain evidence="11 12">JEL0888</strain>
    </source>
</reference>
<organism evidence="11 12">
    <name type="scientific">Polyrhizophydium stewartii</name>
    <dbReference type="NCBI Taxonomy" id="2732419"/>
    <lineage>
        <taxon>Eukaryota</taxon>
        <taxon>Fungi</taxon>
        <taxon>Fungi incertae sedis</taxon>
        <taxon>Chytridiomycota</taxon>
        <taxon>Chytridiomycota incertae sedis</taxon>
        <taxon>Chytridiomycetes</taxon>
        <taxon>Rhizophydiales</taxon>
        <taxon>Rhizophydiales incertae sedis</taxon>
        <taxon>Polyrhizophydium</taxon>
    </lineage>
</organism>
<dbReference type="InterPro" id="IPR000719">
    <property type="entry name" value="Prot_kinase_dom"/>
</dbReference>
<feature type="compositionally biased region" description="Low complexity" evidence="9">
    <location>
        <begin position="113"/>
        <end position="124"/>
    </location>
</feature>
<dbReference type="InterPro" id="IPR044092">
    <property type="entry name" value="STKc_PRP4"/>
</dbReference>
<dbReference type="GO" id="GO:1990904">
    <property type="term" value="C:ribonucleoprotein complex"/>
    <property type="evidence" value="ECO:0007669"/>
    <property type="project" value="UniProtKB-KW"/>
</dbReference>
<dbReference type="Gene3D" id="3.30.200.20">
    <property type="entry name" value="Phosphorylase Kinase, domain 1"/>
    <property type="match status" value="1"/>
</dbReference>
<feature type="compositionally biased region" description="Acidic residues" evidence="9">
    <location>
        <begin position="47"/>
        <end position="66"/>
    </location>
</feature>
<dbReference type="CDD" id="cd14135">
    <property type="entry name" value="STKc_PRP4"/>
    <property type="match status" value="1"/>
</dbReference>
<keyword evidence="5" id="KW-0418">Kinase</keyword>
<evidence type="ECO:0000256" key="6">
    <source>
        <dbReference type="ARBA" id="ARBA00022840"/>
    </source>
</evidence>
<dbReference type="PROSITE" id="PS50011">
    <property type="entry name" value="PROTEIN_KINASE_DOM"/>
    <property type="match status" value="1"/>
</dbReference>
<keyword evidence="2" id="KW-0723">Serine/threonine-protein kinase</keyword>
<evidence type="ECO:0000313" key="11">
    <source>
        <dbReference type="EMBL" id="KAL2918472.1"/>
    </source>
</evidence>
<protein>
    <recommendedName>
        <fullName evidence="1">non-specific serine/threonine protein kinase</fullName>
        <ecNumber evidence="1">2.7.11.1</ecNumber>
    </recommendedName>
</protein>
<dbReference type="PROSITE" id="PS00108">
    <property type="entry name" value="PROTEIN_KINASE_ST"/>
    <property type="match status" value="1"/>
</dbReference>
<evidence type="ECO:0000256" key="5">
    <source>
        <dbReference type="ARBA" id="ARBA00022777"/>
    </source>
</evidence>
<evidence type="ECO:0000256" key="9">
    <source>
        <dbReference type="SAM" id="MobiDB-lite"/>
    </source>
</evidence>
<comment type="similarity">
    <text evidence="7">Belongs to the protein kinase superfamily. CMGC Ser/Thr protein kinase family.</text>
</comment>
<evidence type="ECO:0000256" key="3">
    <source>
        <dbReference type="ARBA" id="ARBA00022679"/>
    </source>
</evidence>
<dbReference type="PANTHER" id="PTHR24058:SF103">
    <property type="entry name" value="SERINE_THREONINE-PROTEIN KINASE PRP4 HOMOLOG"/>
    <property type="match status" value="1"/>
</dbReference>
<feature type="region of interest" description="Disordered" evidence="9">
    <location>
        <begin position="1"/>
        <end position="101"/>
    </location>
</feature>
<dbReference type="EC" id="2.7.11.1" evidence="1"/>
<dbReference type="PANTHER" id="PTHR24058">
    <property type="entry name" value="DUAL SPECIFICITY PROTEIN KINASE"/>
    <property type="match status" value="1"/>
</dbReference>
<evidence type="ECO:0000259" key="10">
    <source>
        <dbReference type="PROSITE" id="PS50011"/>
    </source>
</evidence>
<keyword evidence="6 8" id="KW-0067">ATP-binding</keyword>
<feature type="compositionally biased region" description="Basic and acidic residues" evidence="9">
    <location>
        <begin position="165"/>
        <end position="179"/>
    </location>
</feature>
<feature type="domain" description="Protein kinase" evidence="10">
    <location>
        <begin position="294"/>
        <end position="611"/>
    </location>
</feature>
<accession>A0ABR4NG10</accession>
<comment type="caution">
    <text evidence="11">The sequence shown here is derived from an EMBL/GenBank/DDBJ whole genome shotgun (WGS) entry which is preliminary data.</text>
</comment>
<dbReference type="GO" id="GO:0004674">
    <property type="term" value="F:protein serine/threonine kinase activity"/>
    <property type="evidence" value="ECO:0007669"/>
    <property type="project" value="UniProtKB-EC"/>
</dbReference>
<feature type="binding site" evidence="8">
    <location>
        <position position="324"/>
    </location>
    <ligand>
        <name>ATP</name>
        <dbReference type="ChEBI" id="CHEBI:30616"/>
    </ligand>
</feature>
<dbReference type="SUPFAM" id="SSF56112">
    <property type="entry name" value="Protein kinase-like (PK-like)"/>
    <property type="match status" value="1"/>
</dbReference>
<sequence length="615" mass="67238">MAAPDGADSVPSSGSLPAAADGPGSTSASADGRADPARKPAANGGDNNDDDEGDFDFGLGEEDEDKIIEQRRLRRQAILQKFQGNSARESTPSTPVPAPLPTASLVAARMAAHAAVPESVAASSTGAQTPRADSPLTLAKADDAGDAAGQDADDNGISAADYDPNADKAEDEHRNEQRHAHAHHVPARAGAAATQDVAAAGEGTAAETAKVAAPKRKRSSADDDMFADDDDDDMFAEDDMFADGPVREKTKNTAGHILDLAPIVRHNNPMLSDNWDDPEGYYRIILGEKLDNRYHVYANLGKGVFSSVVKAQDTLDGDRDVAIKLIRNNDLMYRAGLKELAILRRLGEADPDDKKHVVRLMRHFEHKNHLCLVFESLSMNLREVIKRFGKDRGLSIKAVRAYAHQLFLSLSLLKKCKVLHSDIKPDNVLVSENKASLKLCDLGSASDASENEITPYLASRFYRPPEIMLGLPYDEALDMWSVACTLYELYTAKILFPGRSNNQMLKLIMDVKGKFPHKMLRRGQFTPEHFDDNLNFLLQETDKISGKSVVKTISLIKPVKDLKQRLLVGVGKLPEDEQWLVNQFVDLLDKALNLSPEKRLTVKDALSHPFIVGQK</sequence>
<keyword evidence="3 11" id="KW-0808">Transferase</keyword>
<dbReference type="EMBL" id="JADGIZ020000006">
    <property type="protein sequence ID" value="KAL2918472.1"/>
    <property type="molecule type" value="Genomic_DNA"/>
</dbReference>
<dbReference type="Pfam" id="PF00069">
    <property type="entry name" value="Pkinase"/>
    <property type="match status" value="1"/>
</dbReference>
<keyword evidence="11" id="KW-0687">Ribonucleoprotein</keyword>
<feature type="compositionally biased region" description="Polar residues" evidence="9">
    <location>
        <begin position="82"/>
        <end position="93"/>
    </location>
</feature>
<dbReference type="InterPro" id="IPR011009">
    <property type="entry name" value="Kinase-like_dom_sf"/>
</dbReference>
<dbReference type="InterPro" id="IPR017441">
    <property type="entry name" value="Protein_kinase_ATP_BS"/>
</dbReference>
<feature type="compositionally biased region" description="Low complexity" evidence="9">
    <location>
        <begin position="187"/>
        <end position="212"/>
    </location>
</feature>
<dbReference type="InterPro" id="IPR050494">
    <property type="entry name" value="Ser_Thr_dual-spec_kinase"/>
</dbReference>
<gene>
    <name evidence="11" type="primary">PRP4</name>
    <name evidence="11" type="ORF">HK105_201873</name>
</gene>
<evidence type="ECO:0000313" key="12">
    <source>
        <dbReference type="Proteomes" id="UP001527925"/>
    </source>
</evidence>
<proteinExistence type="inferred from homology"/>